<feature type="transmembrane region" description="Helical" evidence="15">
    <location>
        <begin position="1394"/>
        <end position="1414"/>
    </location>
</feature>
<comment type="similarity">
    <text evidence="15">Belongs to the cation transport ATPase (P-type) (TC 3.A.3) family. Type IB subfamily.</text>
</comment>
<dbReference type="SUPFAM" id="SSF55008">
    <property type="entry name" value="HMA, heavy metal-associated domain"/>
    <property type="match status" value="6"/>
</dbReference>
<feature type="domain" description="HMA" evidence="16">
    <location>
        <begin position="569"/>
        <end position="635"/>
    </location>
</feature>
<reference evidence="17" key="3">
    <citation type="submission" date="2025-09" db="UniProtKB">
        <authorList>
            <consortium name="Ensembl"/>
        </authorList>
    </citation>
    <scope>IDENTIFICATION</scope>
</reference>
<keyword evidence="4 15" id="KW-0812">Transmembrane</keyword>
<dbReference type="GO" id="GO:0016887">
    <property type="term" value="F:ATP hydrolysis activity"/>
    <property type="evidence" value="ECO:0007669"/>
    <property type="project" value="InterPro"/>
</dbReference>
<feature type="transmembrane region" description="Helical" evidence="15">
    <location>
        <begin position="748"/>
        <end position="774"/>
    </location>
</feature>
<evidence type="ECO:0000256" key="8">
    <source>
        <dbReference type="ARBA" id="ARBA00022796"/>
    </source>
</evidence>
<dbReference type="Proteomes" id="UP000694620">
    <property type="component" value="Chromosome 12"/>
</dbReference>
<evidence type="ECO:0000256" key="11">
    <source>
        <dbReference type="ARBA" id="ARBA00022989"/>
    </source>
</evidence>
<dbReference type="InterPro" id="IPR044492">
    <property type="entry name" value="P_typ_ATPase_HD_dom"/>
</dbReference>
<dbReference type="FunFam" id="2.70.150.10:FF:000002">
    <property type="entry name" value="Copper-transporting ATPase 1, putative"/>
    <property type="match status" value="1"/>
</dbReference>
<dbReference type="PANTHER" id="PTHR46594:SF4">
    <property type="entry name" value="P-TYPE CATION-TRANSPORTING ATPASE"/>
    <property type="match status" value="1"/>
</dbReference>
<dbReference type="Gene3D" id="3.40.50.1000">
    <property type="entry name" value="HAD superfamily/HAD-like"/>
    <property type="match status" value="1"/>
</dbReference>
<evidence type="ECO:0000259" key="16">
    <source>
        <dbReference type="PROSITE" id="PS50846"/>
    </source>
</evidence>
<dbReference type="EC" id="7.2.2.8" evidence="2"/>
<feature type="domain" description="HMA" evidence="16">
    <location>
        <begin position="493"/>
        <end position="559"/>
    </location>
</feature>
<dbReference type="SUPFAM" id="SSF81665">
    <property type="entry name" value="Calcium ATPase, transmembrane domain M"/>
    <property type="match status" value="1"/>
</dbReference>
<dbReference type="Pfam" id="PF00403">
    <property type="entry name" value="HMA"/>
    <property type="match status" value="6"/>
</dbReference>
<dbReference type="PRINTS" id="PR00119">
    <property type="entry name" value="CATATPASE"/>
</dbReference>
<comment type="subcellular location">
    <subcellularLocation>
        <location evidence="1">Golgi apparatus</location>
        <location evidence="1">trans-Golgi network membrane</location>
        <topology evidence="1">Multi-pass membrane protein</topology>
    </subcellularLocation>
    <subcellularLocation>
        <location evidence="15">Membrane</location>
    </subcellularLocation>
</comment>
<keyword evidence="3" id="KW-0813">Transport</keyword>
<keyword evidence="14 15" id="KW-0472">Membrane</keyword>
<evidence type="ECO:0000313" key="18">
    <source>
        <dbReference type="Proteomes" id="UP000694620"/>
    </source>
</evidence>
<dbReference type="FunFam" id="3.40.50.1000:FF:000144">
    <property type="entry name" value="copper-transporting ATPase 1 isoform X2"/>
    <property type="match status" value="1"/>
</dbReference>
<dbReference type="GO" id="GO:0005524">
    <property type="term" value="F:ATP binding"/>
    <property type="evidence" value="ECO:0007669"/>
    <property type="project" value="UniProtKB-UniRule"/>
</dbReference>
<dbReference type="CDD" id="cd00371">
    <property type="entry name" value="HMA"/>
    <property type="match status" value="6"/>
</dbReference>
<feature type="domain" description="HMA" evidence="16">
    <location>
        <begin position="368"/>
        <end position="434"/>
    </location>
</feature>
<keyword evidence="8" id="KW-0187">Copper transport</keyword>
<keyword evidence="7 15" id="KW-0547">Nucleotide-binding</keyword>
<dbReference type="SFLD" id="SFLDG00002">
    <property type="entry name" value="C1.7:_P-type_atpase_like"/>
    <property type="match status" value="1"/>
</dbReference>
<dbReference type="GO" id="GO:0140581">
    <property type="term" value="F:P-type monovalent copper transporter activity"/>
    <property type="evidence" value="ECO:0007669"/>
    <property type="project" value="UniProtKB-EC"/>
</dbReference>
<dbReference type="NCBIfam" id="TIGR00003">
    <property type="entry name" value="copper ion binding protein"/>
    <property type="match status" value="5"/>
</dbReference>
<evidence type="ECO:0000256" key="1">
    <source>
        <dbReference type="ARBA" id="ARBA00004166"/>
    </source>
</evidence>
<proteinExistence type="inferred from homology"/>
<dbReference type="NCBIfam" id="TIGR01494">
    <property type="entry name" value="ATPase_P-type"/>
    <property type="match status" value="2"/>
</dbReference>
<feature type="domain" description="HMA" evidence="16">
    <location>
        <begin position="275"/>
        <end position="341"/>
    </location>
</feature>
<dbReference type="Pfam" id="PF00702">
    <property type="entry name" value="Hydrolase"/>
    <property type="match status" value="1"/>
</dbReference>
<evidence type="ECO:0000256" key="5">
    <source>
        <dbReference type="ARBA" id="ARBA00022723"/>
    </source>
</evidence>
<protein>
    <recommendedName>
        <fullName evidence="2">P-type Cu(+) transporter</fullName>
        <ecNumber evidence="2">7.2.2.8</ecNumber>
    </recommendedName>
</protein>
<dbReference type="GO" id="GO:0005507">
    <property type="term" value="F:copper ion binding"/>
    <property type="evidence" value="ECO:0007669"/>
    <property type="project" value="InterPro"/>
</dbReference>
<reference evidence="17" key="2">
    <citation type="submission" date="2025-08" db="UniProtKB">
        <authorList>
            <consortium name="Ensembl"/>
        </authorList>
    </citation>
    <scope>IDENTIFICATION</scope>
</reference>
<dbReference type="CDD" id="cd02094">
    <property type="entry name" value="P-type_ATPase_Cu-like"/>
    <property type="match status" value="1"/>
</dbReference>
<evidence type="ECO:0000256" key="13">
    <source>
        <dbReference type="ARBA" id="ARBA00023065"/>
    </source>
</evidence>
<dbReference type="InterPro" id="IPR036163">
    <property type="entry name" value="HMA_dom_sf"/>
</dbReference>
<dbReference type="SUPFAM" id="SSF81660">
    <property type="entry name" value="Metal cation-transporting ATPase, ATP-binding domain N"/>
    <property type="match status" value="1"/>
</dbReference>
<evidence type="ECO:0000256" key="9">
    <source>
        <dbReference type="ARBA" id="ARBA00022840"/>
    </source>
</evidence>
<dbReference type="InterPro" id="IPR006122">
    <property type="entry name" value="HMA_Cu_ion-bd"/>
</dbReference>
<feature type="transmembrane region" description="Helical" evidence="15">
    <location>
        <begin position="988"/>
        <end position="1011"/>
    </location>
</feature>
<keyword evidence="5 15" id="KW-0479">Metal-binding</keyword>
<keyword evidence="9 15" id="KW-0067">ATP-binding</keyword>
<dbReference type="SFLD" id="SFLDS00003">
    <property type="entry name" value="Haloacid_Dehalogenase"/>
    <property type="match status" value="1"/>
</dbReference>
<evidence type="ECO:0000256" key="15">
    <source>
        <dbReference type="RuleBase" id="RU362081"/>
    </source>
</evidence>
<evidence type="ECO:0000313" key="17">
    <source>
        <dbReference type="Ensembl" id="ENSECRP00000015080.1"/>
    </source>
</evidence>
<evidence type="ECO:0000256" key="4">
    <source>
        <dbReference type="ARBA" id="ARBA00022692"/>
    </source>
</evidence>
<dbReference type="SUPFAM" id="SSF81653">
    <property type="entry name" value="Calcium ATPase, transduction domain A"/>
    <property type="match status" value="1"/>
</dbReference>
<dbReference type="Gene3D" id="2.70.150.10">
    <property type="entry name" value="Calcium-transporting ATPase, cytoplasmic transduction domain A"/>
    <property type="match status" value="1"/>
</dbReference>
<dbReference type="InterPro" id="IPR023299">
    <property type="entry name" value="ATPase_P-typ_cyto_dom_N"/>
</dbReference>
<dbReference type="PRINTS" id="PR00942">
    <property type="entry name" value="CUATPASEI"/>
</dbReference>
<accession>A0A8C4SD15</accession>
<dbReference type="InterPro" id="IPR023214">
    <property type="entry name" value="HAD_sf"/>
</dbReference>
<evidence type="ECO:0000256" key="12">
    <source>
        <dbReference type="ARBA" id="ARBA00023008"/>
    </source>
</evidence>
<reference evidence="17" key="1">
    <citation type="submission" date="2021-06" db="EMBL/GenBank/DDBJ databases">
        <authorList>
            <consortium name="Wellcome Sanger Institute Data Sharing"/>
        </authorList>
    </citation>
    <scope>NUCLEOTIDE SEQUENCE [LARGE SCALE GENOMIC DNA]</scope>
</reference>
<feature type="transmembrane region" description="Helical" evidence="15">
    <location>
        <begin position="944"/>
        <end position="968"/>
    </location>
</feature>
<dbReference type="InterPro" id="IPR036412">
    <property type="entry name" value="HAD-like_sf"/>
</dbReference>
<keyword evidence="10" id="KW-1278">Translocase</keyword>
<organism evidence="17 18">
    <name type="scientific">Erpetoichthys calabaricus</name>
    <name type="common">Rope fish</name>
    <name type="synonym">Calamoichthys calabaricus</name>
    <dbReference type="NCBI Taxonomy" id="27687"/>
    <lineage>
        <taxon>Eukaryota</taxon>
        <taxon>Metazoa</taxon>
        <taxon>Chordata</taxon>
        <taxon>Craniata</taxon>
        <taxon>Vertebrata</taxon>
        <taxon>Euteleostomi</taxon>
        <taxon>Actinopterygii</taxon>
        <taxon>Polypteriformes</taxon>
        <taxon>Polypteridae</taxon>
        <taxon>Erpetoichthys</taxon>
    </lineage>
</organism>
<name>A0A8C4SD15_ERPCA</name>
<dbReference type="SFLD" id="SFLDF00027">
    <property type="entry name" value="p-type_atpase"/>
    <property type="match status" value="1"/>
</dbReference>
<dbReference type="InterPro" id="IPR023298">
    <property type="entry name" value="ATPase_P-typ_TM_dom_sf"/>
</dbReference>
<gene>
    <name evidence="17" type="primary">ATP7A</name>
    <name evidence="17" type="synonym">LOC114662180</name>
</gene>
<evidence type="ECO:0000256" key="6">
    <source>
        <dbReference type="ARBA" id="ARBA00022737"/>
    </source>
</evidence>
<feature type="domain" description="HMA" evidence="16">
    <location>
        <begin position="7"/>
        <end position="73"/>
    </location>
</feature>
<dbReference type="FunFam" id="3.30.70.100:FF:000001">
    <property type="entry name" value="ATPase copper transporting beta"/>
    <property type="match status" value="6"/>
</dbReference>
<dbReference type="SUPFAM" id="SSF56784">
    <property type="entry name" value="HAD-like"/>
    <property type="match status" value="1"/>
</dbReference>
<sequence length="1503" mass="164366">MVVKELYSILVSVEGMTCNSCVESIEDKIGKLQGVYSIKVSLDSKNAMMFFDPTFQTTESLREAIDDMGFEASVSVSAVSQVIPTETSLFSLGMLPSSYQDQVLKELCQIKGVLDVKITPDLNNVAVTFMQTFINASQIKGLIQNLIDAYLNEGNSDPLEGSNLVSTNEVTIKMKIEGMPFMSCATSIEEKVGKLKGVKSINVSMKEEEATVIYQPHLIAEEEILRQISAAGFKAFTEKQPLTPKLKPNFETINNTKFPDTLSSRLSPKKDNSILSVVLQIEGMHCNSCVVNIQKNISELCGVNSVRVSLEDKAATIRYTPKLISINSLKKTIEDLPPGEFKVVSERIINSSVPEPQFINSSSQPLTSTAVVCIEGMTCNSCVQSIEEKLSRRKGVRSAKVSLIHQKGVFEFDPMVTTPEEIRDAVEDMGFEAFLPDNRSSDSENKLQSKVPVNQNSVVAGLPGACQESEVPGPSAPLICQSSSKEQQTETTKKCFIQVTGMTCASCVANIERNLRRESGIYSVLVALMAGKAEVRYNSAIIEPLGIAELIKELGFGASVIENYEDSSGHLELVIRGMTCASCVHKIESNLTKAKGVLYVSVALATNKAHIKYDPEVNGPRDIMRLIENMGFEASLAKKDRSASHLDHRKEIRQWRRSFFVSLIFCIPVMGLMIYMMIMDHHFSTHHHHNVTGAELNEFHSSMFLEKQLLPGLSIMNLISFLFCVPVQFVGGWYFYIQAYKAVKHKSANMDVLIVLATTIAFAYSFVILLVAMIERNRVNPITFFDTPPMLFVFVSLGRWLEHLAKSKTSEALAKLMSLQATEATVVTLGPNMAVLSEEHLDVELVHRGDYVRVVPGGKFPVDGKVVDGHSMADESLITGEAMPVTKKPGSLVIAGSINQHGALIIEATHVGSDTTLSQIVKLVEEAQTSKAPIQQFADKISGYFVPFIVVVSVITLLAWIAVGFANFKIVEKYFPEYVTNISRAEVVIRFAFQASITVLCIACPCSLGLATPTAVMVGTGVGAQNGILIKGGEPLEMAHKVKTIVFDKTGTVTHGTPVVIQIKILIESNHMPRTKWLAIVGTAESNSEHPLGTSVTKYCKQELGVETLGTCSDFQTVPGCGISCRVRNTEMLFCTTDDSIAEKDSMNALLVELESGNNEREKVSVRNFESSTKKLPESRTYHVLIGNREWMRRNALQINREIDSSMIDHESKGRTAILVAIDGVLCGLIAIADTVKPEAELAVLALKSMGLEVVLMTGDNCKTARAIASQVGITKVFAEVLPSHKVAKVEQLQMEGRRVAMVGDGINDSPALAMADVGIAIGTGTDVAIEAADVVLIRNNLLDVVASIDLSKKTVKRIKINFVFALIYNLVGIPIAAGVFLPVGLVLQPWMGSAAMAASSVSVVLSSLLLKLYKKPSPEKLEKRVQGKVRQKSLSDISVHIGIDERRHESPKLSLLDRIVNYSRASINSLRSDKRSLNSMALSEPDKHSLLICDGPYEDEMI</sequence>
<dbReference type="PANTHER" id="PTHR46594">
    <property type="entry name" value="P-TYPE CATION-TRANSPORTING ATPASE"/>
    <property type="match status" value="1"/>
</dbReference>
<dbReference type="GeneTree" id="ENSGT00940000159568"/>
<dbReference type="InterPro" id="IPR027256">
    <property type="entry name" value="P-typ_ATPase_IB"/>
</dbReference>
<dbReference type="FunFam" id="3.40.1110.10:FF:000023">
    <property type="entry name" value="Copper-transporting ATPase 1, putative"/>
    <property type="match status" value="1"/>
</dbReference>
<evidence type="ECO:0000256" key="14">
    <source>
        <dbReference type="ARBA" id="ARBA00023136"/>
    </source>
</evidence>
<dbReference type="InterPro" id="IPR059000">
    <property type="entry name" value="ATPase_P-type_domA"/>
</dbReference>
<evidence type="ECO:0000256" key="10">
    <source>
        <dbReference type="ARBA" id="ARBA00022967"/>
    </source>
</evidence>
<feature type="transmembrane region" description="Helical" evidence="15">
    <location>
        <begin position="659"/>
        <end position="678"/>
    </location>
</feature>
<dbReference type="InterPro" id="IPR008250">
    <property type="entry name" value="ATPase_P-typ_transduc_dom_A_sf"/>
</dbReference>
<dbReference type="Ensembl" id="ENSECRT00000015348.1">
    <property type="protein sequence ID" value="ENSECRP00000015080.1"/>
    <property type="gene ID" value="ENSECRG00000010050.1"/>
</dbReference>
<feature type="domain" description="HMA" evidence="16">
    <location>
        <begin position="170"/>
        <end position="236"/>
    </location>
</feature>
<dbReference type="Gene3D" id="3.30.70.100">
    <property type="match status" value="6"/>
</dbReference>
<dbReference type="GO" id="GO:0005802">
    <property type="term" value="C:trans-Golgi network"/>
    <property type="evidence" value="ECO:0007669"/>
    <property type="project" value="UniProtKB-ARBA"/>
</dbReference>
<dbReference type="PROSITE" id="PS00154">
    <property type="entry name" value="ATPASE_E1_E2"/>
    <property type="match status" value="1"/>
</dbReference>
<feature type="transmembrane region" description="Helical" evidence="15">
    <location>
        <begin position="713"/>
        <end position="736"/>
    </location>
</feature>
<keyword evidence="12" id="KW-0186">Copper</keyword>
<evidence type="ECO:0000256" key="3">
    <source>
        <dbReference type="ARBA" id="ARBA00022448"/>
    </source>
</evidence>
<dbReference type="InterPro" id="IPR006121">
    <property type="entry name" value="HMA_dom"/>
</dbReference>
<keyword evidence="13" id="KW-0406">Ion transport</keyword>
<keyword evidence="6" id="KW-0677">Repeat</keyword>
<evidence type="ECO:0000256" key="2">
    <source>
        <dbReference type="ARBA" id="ARBA00012517"/>
    </source>
</evidence>
<dbReference type="PROSITE" id="PS50846">
    <property type="entry name" value="HMA_2"/>
    <property type="match status" value="6"/>
</dbReference>
<dbReference type="InterPro" id="IPR001757">
    <property type="entry name" value="P_typ_ATPase"/>
</dbReference>
<dbReference type="PROSITE" id="PS01047">
    <property type="entry name" value="HMA_1"/>
    <property type="match status" value="5"/>
</dbReference>
<dbReference type="FunFam" id="3.40.50.1000:FF:000092">
    <property type="entry name" value="copper-transporting ATPase 1 isoform X2"/>
    <property type="match status" value="1"/>
</dbReference>
<keyword evidence="18" id="KW-1185">Reference proteome</keyword>
<evidence type="ECO:0000256" key="7">
    <source>
        <dbReference type="ARBA" id="ARBA00022741"/>
    </source>
</evidence>
<dbReference type="NCBIfam" id="TIGR01525">
    <property type="entry name" value="ATPase-IB_hvy"/>
    <property type="match status" value="1"/>
</dbReference>
<dbReference type="GO" id="GO:0016020">
    <property type="term" value="C:membrane"/>
    <property type="evidence" value="ECO:0007669"/>
    <property type="project" value="UniProtKB-SubCell"/>
</dbReference>
<feature type="transmembrane region" description="Helical" evidence="15">
    <location>
        <begin position="1363"/>
        <end position="1388"/>
    </location>
</feature>
<dbReference type="Gene3D" id="3.40.1110.10">
    <property type="entry name" value="Calcium-transporting ATPase, cytoplasmic domain N"/>
    <property type="match status" value="1"/>
</dbReference>
<dbReference type="Pfam" id="PF00122">
    <property type="entry name" value="E1-E2_ATPase"/>
    <property type="match status" value="1"/>
</dbReference>
<keyword evidence="11 15" id="KW-1133">Transmembrane helix</keyword>
<dbReference type="InterPro" id="IPR018303">
    <property type="entry name" value="ATPase_P-typ_P_site"/>
</dbReference>
<dbReference type="InterPro" id="IPR017969">
    <property type="entry name" value="Heavy-metal-associated_CS"/>
</dbReference>